<gene>
    <name evidence="1" type="ORF">GLE_5496</name>
</gene>
<dbReference type="Proteomes" id="UP000061569">
    <property type="component" value="Chromosome"/>
</dbReference>
<accession>A0A0S2DQR7</accession>
<name>A0A0S2DQR7_LYSEN</name>
<dbReference type="STRING" id="69.GLE_5496"/>
<dbReference type="KEGG" id="lez:GLE_5496"/>
<dbReference type="AlphaFoldDB" id="A0A0S2DQR7"/>
<proteinExistence type="predicted"/>
<evidence type="ECO:0000313" key="2">
    <source>
        <dbReference type="Proteomes" id="UP000061569"/>
    </source>
</evidence>
<evidence type="ECO:0000313" key="1">
    <source>
        <dbReference type="EMBL" id="ALN60837.1"/>
    </source>
</evidence>
<organism evidence="1 2">
    <name type="scientific">Lysobacter enzymogenes</name>
    <dbReference type="NCBI Taxonomy" id="69"/>
    <lineage>
        <taxon>Bacteria</taxon>
        <taxon>Pseudomonadati</taxon>
        <taxon>Pseudomonadota</taxon>
        <taxon>Gammaproteobacteria</taxon>
        <taxon>Lysobacterales</taxon>
        <taxon>Lysobacteraceae</taxon>
        <taxon>Lysobacter</taxon>
    </lineage>
</organism>
<dbReference type="PATRIC" id="fig|69.6.peg.5411"/>
<dbReference type="EMBL" id="CP013140">
    <property type="protein sequence ID" value="ALN60837.1"/>
    <property type="molecule type" value="Genomic_DNA"/>
</dbReference>
<protein>
    <submittedName>
        <fullName evidence="1">Uncharacterized protein</fullName>
    </submittedName>
</protein>
<sequence length="45" mass="5186">MVLRPCEFLKSVRYAPFKVAAVVDRRIILEQFGPLRLQIAHGHLP</sequence>
<reference evidence="1 2" key="1">
    <citation type="submission" date="2015-11" db="EMBL/GenBank/DDBJ databases">
        <title>Genome sequences of Lysobacter enzymogenes strain C3 and Lysobacter antibioticus ATCC 29479.</title>
        <authorList>
            <person name="Kobayashi D.Y."/>
        </authorList>
    </citation>
    <scope>NUCLEOTIDE SEQUENCE [LARGE SCALE GENOMIC DNA]</scope>
    <source>
        <strain evidence="1 2">C3</strain>
    </source>
</reference>